<dbReference type="PANTHER" id="PTHR38111">
    <property type="entry name" value="ZN(2)-C6 FUNGAL-TYPE DOMAIN-CONTAINING PROTEIN-RELATED"/>
    <property type="match status" value="1"/>
</dbReference>
<comment type="caution">
    <text evidence="2">The sequence shown here is derived from an EMBL/GenBank/DDBJ whole genome shotgun (WGS) entry which is preliminary data.</text>
</comment>
<dbReference type="Proteomes" id="UP000009886">
    <property type="component" value="Unassembled WGS sequence"/>
</dbReference>
<dbReference type="KEGG" id="pdp:PDIP_70650"/>
<evidence type="ECO:0000313" key="3">
    <source>
        <dbReference type="Proteomes" id="UP000009886"/>
    </source>
</evidence>
<dbReference type="PANTHER" id="PTHR38111:SF5">
    <property type="entry name" value="TRANSCRIPTION FACTOR DOMAIN-CONTAINING PROTEIN"/>
    <property type="match status" value="1"/>
</dbReference>
<dbReference type="EMBL" id="AKCU01000449">
    <property type="protein sequence ID" value="EKV07889.1"/>
    <property type="molecule type" value="Genomic_DNA"/>
</dbReference>
<dbReference type="AlphaFoldDB" id="K9FFF4"/>
<dbReference type="OrthoDB" id="4314040at2759"/>
<sequence length="170" mass="19023">MTTPQCDQKLPDCAKCDQYGQSCPGYDRGLKFITGKPHRDWRQPNPKNDNLDGIRPKSSASNSTLDFKSTYQDLTQREKLSTLLSADMNVVQHICVLIDDFSQPHTPSPTHVVVRRHGFIPTIYGRTRALDATIRSFTAYHFGCTTKKQPNGVVRPISLWGSLACAQSRG</sequence>
<gene>
    <name evidence="2" type="ORF">PDIP_70650</name>
</gene>
<organism evidence="2 3">
    <name type="scientific">Penicillium digitatum (strain Pd1 / CECT 20795)</name>
    <name type="common">Green mold</name>
    <dbReference type="NCBI Taxonomy" id="1170230"/>
    <lineage>
        <taxon>Eukaryota</taxon>
        <taxon>Fungi</taxon>
        <taxon>Dikarya</taxon>
        <taxon>Ascomycota</taxon>
        <taxon>Pezizomycotina</taxon>
        <taxon>Eurotiomycetes</taxon>
        <taxon>Eurotiomycetidae</taxon>
        <taxon>Eurotiales</taxon>
        <taxon>Aspergillaceae</taxon>
        <taxon>Penicillium</taxon>
    </lineage>
</organism>
<name>K9FFF4_PEND1</name>
<evidence type="ECO:0000256" key="1">
    <source>
        <dbReference type="SAM" id="MobiDB-lite"/>
    </source>
</evidence>
<dbReference type="HOGENOM" id="CLU_1571170_0_0_1"/>
<evidence type="ECO:0000313" key="2">
    <source>
        <dbReference type="EMBL" id="EKV07889.1"/>
    </source>
</evidence>
<evidence type="ECO:0008006" key="4">
    <source>
        <dbReference type="Google" id="ProtNLM"/>
    </source>
</evidence>
<protein>
    <recommendedName>
        <fullName evidence="4">Zn(2)-C6 fungal-type domain-containing protein</fullName>
    </recommendedName>
</protein>
<accession>K9FFF4</accession>
<reference evidence="3" key="1">
    <citation type="journal article" date="2012" name="BMC Genomics">
        <title>Genome sequence of the necrotrophic fungus Penicillium digitatum, the main postharvest pathogen of citrus.</title>
        <authorList>
            <person name="Marcet-Houben M."/>
            <person name="Ballester A.-R."/>
            <person name="de la Fuente B."/>
            <person name="Harries E."/>
            <person name="Marcos J.F."/>
            <person name="Gonzalez-Candelas L."/>
            <person name="Gabaldon T."/>
        </authorList>
    </citation>
    <scope>NUCLEOTIDE SEQUENCE [LARGE SCALE GENOMIC DNA]</scope>
    <source>
        <strain evidence="3">Pd1 / CECT 20795</strain>
    </source>
</reference>
<feature type="region of interest" description="Disordered" evidence="1">
    <location>
        <begin position="35"/>
        <end position="64"/>
    </location>
</feature>
<dbReference type="InterPro" id="IPR053178">
    <property type="entry name" value="Osmoadaptation_assoc"/>
</dbReference>
<dbReference type="VEuPathDB" id="FungiDB:PDIP_70650"/>
<proteinExistence type="predicted"/>